<protein>
    <submittedName>
        <fullName evidence="1">Uncharacterized protein</fullName>
    </submittedName>
</protein>
<dbReference type="EMBL" id="GBXM01073350">
    <property type="protein sequence ID" value="JAH35227.1"/>
    <property type="molecule type" value="Transcribed_RNA"/>
</dbReference>
<proteinExistence type="predicted"/>
<organism evidence="1">
    <name type="scientific">Anguilla anguilla</name>
    <name type="common">European freshwater eel</name>
    <name type="synonym">Muraena anguilla</name>
    <dbReference type="NCBI Taxonomy" id="7936"/>
    <lineage>
        <taxon>Eukaryota</taxon>
        <taxon>Metazoa</taxon>
        <taxon>Chordata</taxon>
        <taxon>Craniata</taxon>
        <taxon>Vertebrata</taxon>
        <taxon>Euteleostomi</taxon>
        <taxon>Actinopterygii</taxon>
        <taxon>Neopterygii</taxon>
        <taxon>Teleostei</taxon>
        <taxon>Anguilliformes</taxon>
        <taxon>Anguillidae</taxon>
        <taxon>Anguilla</taxon>
    </lineage>
</organism>
<sequence>MLRLHFSLNPLLFSSLINRFYFLNIPSLWFHSIS</sequence>
<name>A0A0E9S217_ANGAN</name>
<evidence type="ECO:0000313" key="1">
    <source>
        <dbReference type="EMBL" id="JAH35227.1"/>
    </source>
</evidence>
<accession>A0A0E9S217</accession>
<dbReference type="AlphaFoldDB" id="A0A0E9S217"/>
<reference evidence="1" key="2">
    <citation type="journal article" date="2015" name="Fish Shellfish Immunol.">
        <title>Early steps in the European eel (Anguilla anguilla)-Vibrio vulnificus interaction in the gills: Role of the RtxA13 toxin.</title>
        <authorList>
            <person name="Callol A."/>
            <person name="Pajuelo D."/>
            <person name="Ebbesson L."/>
            <person name="Teles M."/>
            <person name="MacKenzie S."/>
            <person name="Amaro C."/>
        </authorList>
    </citation>
    <scope>NUCLEOTIDE SEQUENCE</scope>
</reference>
<reference evidence="1" key="1">
    <citation type="submission" date="2014-11" db="EMBL/GenBank/DDBJ databases">
        <authorList>
            <person name="Amaro Gonzalez C."/>
        </authorList>
    </citation>
    <scope>NUCLEOTIDE SEQUENCE</scope>
</reference>